<dbReference type="Pfam" id="PF19290">
    <property type="entry name" value="PmbA_TldD_2nd"/>
    <property type="match status" value="1"/>
</dbReference>
<reference evidence="6" key="1">
    <citation type="submission" date="2016-11" db="EMBL/GenBank/DDBJ databases">
        <authorList>
            <person name="Varghese N."/>
            <person name="Submissions S."/>
        </authorList>
    </citation>
    <scope>NUCLEOTIDE SEQUENCE [LARGE SCALE GENOMIC DNA]</scope>
    <source>
        <strain evidence="6">ACAM 48</strain>
    </source>
</reference>
<accession>A0A1M7KBB3</accession>
<evidence type="ECO:0000259" key="2">
    <source>
        <dbReference type="Pfam" id="PF01523"/>
    </source>
</evidence>
<dbReference type="InterPro" id="IPR002510">
    <property type="entry name" value="Metalloprtase-TldD/E_N"/>
</dbReference>
<keyword evidence="6" id="KW-1185">Reference proteome</keyword>
<dbReference type="OrthoDB" id="9763230at2"/>
<dbReference type="RefSeq" id="WP_079734528.1">
    <property type="nucleotide sequence ID" value="NZ_LT670848.1"/>
</dbReference>
<feature type="domain" description="Metalloprotease TldD/E central" evidence="4">
    <location>
        <begin position="124"/>
        <end position="214"/>
    </location>
</feature>
<dbReference type="Proteomes" id="UP000190235">
    <property type="component" value="Chromosome I"/>
</dbReference>
<dbReference type="GO" id="GO:0006508">
    <property type="term" value="P:proteolysis"/>
    <property type="evidence" value="ECO:0007669"/>
    <property type="project" value="UniProtKB-KW"/>
</dbReference>
<dbReference type="Pfam" id="PF01523">
    <property type="entry name" value="PmbA_TldD_1st"/>
    <property type="match status" value="1"/>
</dbReference>
<organism evidence="5 6">
    <name type="scientific">Salegentibacter salegens</name>
    <dbReference type="NCBI Taxonomy" id="143223"/>
    <lineage>
        <taxon>Bacteria</taxon>
        <taxon>Pseudomonadati</taxon>
        <taxon>Bacteroidota</taxon>
        <taxon>Flavobacteriia</taxon>
        <taxon>Flavobacteriales</taxon>
        <taxon>Flavobacteriaceae</taxon>
        <taxon>Salegentibacter</taxon>
    </lineage>
</organism>
<gene>
    <name evidence="5" type="ORF">SAMN05878281_1332</name>
</gene>
<feature type="domain" description="Metalloprotease TldD/E N-terminal" evidence="2">
    <location>
        <begin position="32"/>
        <end position="89"/>
    </location>
</feature>
<name>A0A1M7KBB3_9FLAO</name>
<dbReference type="PANTHER" id="PTHR43666:SF1">
    <property type="entry name" value="CONSERVED PROTEIN"/>
    <property type="match status" value="1"/>
</dbReference>
<dbReference type="AlphaFoldDB" id="A0A1M7KBB3"/>
<dbReference type="InterPro" id="IPR045569">
    <property type="entry name" value="Metalloprtase-TldD/E_C"/>
</dbReference>
<keyword evidence="5" id="KW-0645">Protease</keyword>
<evidence type="ECO:0000313" key="5">
    <source>
        <dbReference type="EMBL" id="SHM62471.1"/>
    </source>
</evidence>
<keyword evidence="5" id="KW-0378">Hydrolase</keyword>
<protein>
    <submittedName>
        <fullName evidence="5">Predicted Zn-dependent protease or its inactivated homolog</fullName>
    </submittedName>
</protein>
<dbReference type="EMBL" id="LT670848">
    <property type="protein sequence ID" value="SHM62471.1"/>
    <property type="molecule type" value="Genomic_DNA"/>
</dbReference>
<dbReference type="Gene3D" id="3.30.2290.10">
    <property type="entry name" value="PmbA/TldD superfamily"/>
    <property type="match status" value="1"/>
</dbReference>
<dbReference type="GO" id="GO:0008237">
    <property type="term" value="F:metallopeptidase activity"/>
    <property type="evidence" value="ECO:0007669"/>
    <property type="project" value="InterPro"/>
</dbReference>
<dbReference type="InterPro" id="IPR045570">
    <property type="entry name" value="Metalloprtase-TldD/E_cen_dom"/>
</dbReference>
<dbReference type="SUPFAM" id="SSF111283">
    <property type="entry name" value="Putative modulator of DNA gyrase, PmbA/TldD"/>
    <property type="match status" value="1"/>
</dbReference>
<evidence type="ECO:0000313" key="6">
    <source>
        <dbReference type="Proteomes" id="UP000190235"/>
    </source>
</evidence>
<dbReference type="Pfam" id="PF19289">
    <property type="entry name" value="PmbA_TldD_3rd"/>
    <property type="match status" value="1"/>
</dbReference>
<dbReference type="STRING" id="143223.SAMN05878281_1332"/>
<evidence type="ECO:0000259" key="3">
    <source>
        <dbReference type="Pfam" id="PF19289"/>
    </source>
</evidence>
<feature type="domain" description="Metalloprotease TldD/E C-terminal" evidence="3">
    <location>
        <begin position="222"/>
        <end position="431"/>
    </location>
</feature>
<proteinExistence type="inferred from homology"/>
<dbReference type="PANTHER" id="PTHR43666">
    <property type="entry name" value="TLDD PROTEIN"/>
    <property type="match status" value="1"/>
</dbReference>
<dbReference type="InterPro" id="IPR036059">
    <property type="entry name" value="TldD/PmbA_sf"/>
</dbReference>
<dbReference type="InterPro" id="IPR035068">
    <property type="entry name" value="TldD/PmbA_N"/>
</dbReference>
<evidence type="ECO:0000259" key="4">
    <source>
        <dbReference type="Pfam" id="PF19290"/>
    </source>
</evidence>
<sequence length="437" mass="48463">MAIYTKEEARQIMEKALSFSTADACVINMGGSESGNIRYARNTVSTSGHRSNQTLAVEASFGKKSGTATVDEFDDESLESVVKRAEELAQLAPENPEFMAPLGPQTYDESVSFVESTANITPEYRAEVAAKSINPASEKDVTAAGFLNDSNGFSAMLNSSGLFAYNQSTDVDFTVTMRTNDGTGSGWVSRDFNDVKKFDPEEAAKVAIDKAVMSREARAIEPGKYTVILEPAASVDLLRNMSRAFNARTADEGRSFMSKDDGTKMGEKIVDERVNIWSDPLHPDVPTSTWNGEGMPLKKMNWIENGVVKNLAYSRYWAEQKGVDPVPYPSNFIMEGGDASREELIKSTKRGILVTRLWYIRSVDPQTLLYTGLTRDGTFYIENGEIRYPVKNFRFNESPIIMLNNLETLGEQVRINGNLIPYMKVRDFTFTSLSDAV</sequence>
<evidence type="ECO:0000256" key="1">
    <source>
        <dbReference type="ARBA" id="ARBA00005836"/>
    </source>
</evidence>
<comment type="similarity">
    <text evidence="1">Belongs to the peptidase U62 family.</text>
</comment>